<keyword evidence="3" id="KW-1185">Reference proteome</keyword>
<reference evidence="3" key="1">
    <citation type="journal article" date="2019" name="Int. J. Syst. Evol. Microbiol.">
        <title>The Global Catalogue of Microorganisms (GCM) 10K type strain sequencing project: providing services to taxonomists for standard genome sequencing and annotation.</title>
        <authorList>
            <consortium name="The Broad Institute Genomics Platform"/>
            <consortium name="The Broad Institute Genome Sequencing Center for Infectious Disease"/>
            <person name="Wu L."/>
            <person name="Ma J."/>
        </authorList>
    </citation>
    <scope>NUCLEOTIDE SEQUENCE [LARGE SCALE GENOMIC DNA]</scope>
    <source>
        <strain evidence="3">KCTC 22245</strain>
    </source>
</reference>
<dbReference type="RefSeq" id="WP_229785999.1">
    <property type="nucleotide sequence ID" value="NZ_BMXU01000001.1"/>
</dbReference>
<dbReference type="EMBL" id="JBHRVA010000002">
    <property type="protein sequence ID" value="MFC3302315.1"/>
    <property type="molecule type" value="Genomic_DNA"/>
</dbReference>
<feature type="transmembrane region" description="Helical" evidence="1">
    <location>
        <begin position="37"/>
        <end position="58"/>
    </location>
</feature>
<evidence type="ECO:0000313" key="3">
    <source>
        <dbReference type="Proteomes" id="UP001595607"/>
    </source>
</evidence>
<protein>
    <recommendedName>
        <fullName evidence="4">CPBP family intramembrane metalloprotease</fullName>
    </recommendedName>
</protein>
<dbReference type="Proteomes" id="UP001595607">
    <property type="component" value="Unassembled WGS sequence"/>
</dbReference>
<gene>
    <name evidence="2" type="ORF">ACFONP_06170</name>
</gene>
<evidence type="ECO:0008006" key="4">
    <source>
        <dbReference type="Google" id="ProtNLM"/>
    </source>
</evidence>
<accession>A0ABV7MAF5</accession>
<proteinExistence type="predicted"/>
<comment type="caution">
    <text evidence="2">The sequence shown here is derived from an EMBL/GenBank/DDBJ whole genome shotgun (WGS) entry which is preliminary data.</text>
</comment>
<sequence length="151" mass="15891">MAPEVLIIAVVVWLIAGRKRRGLFGWVGLKPPTGGSMLVALGVWVALNIVTLPIYLFTGLKDLASGENTVAAAVAERGLAPDVLLLILLLAGVKTALTEEILFRAAIFLLPGAAGWLMGWLNEKVGNGSIFPGWLMHALGNAVSLTFFAAS</sequence>
<keyword evidence="1" id="KW-1133">Transmembrane helix</keyword>
<keyword evidence="1" id="KW-0472">Membrane</keyword>
<feature type="transmembrane region" description="Helical" evidence="1">
    <location>
        <begin position="133"/>
        <end position="150"/>
    </location>
</feature>
<feature type="transmembrane region" description="Helical" evidence="1">
    <location>
        <begin position="103"/>
        <end position="121"/>
    </location>
</feature>
<evidence type="ECO:0000256" key="1">
    <source>
        <dbReference type="SAM" id="Phobius"/>
    </source>
</evidence>
<name>A0ABV7MAF5_9PROT</name>
<organism evidence="2 3">
    <name type="scientific">Parvularcula lutaonensis</name>
    <dbReference type="NCBI Taxonomy" id="491923"/>
    <lineage>
        <taxon>Bacteria</taxon>
        <taxon>Pseudomonadati</taxon>
        <taxon>Pseudomonadota</taxon>
        <taxon>Alphaproteobacteria</taxon>
        <taxon>Parvularculales</taxon>
        <taxon>Parvularculaceae</taxon>
        <taxon>Parvularcula</taxon>
    </lineage>
</organism>
<keyword evidence="1" id="KW-0812">Transmembrane</keyword>
<evidence type="ECO:0000313" key="2">
    <source>
        <dbReference type="EMBL" id="MFC3302315.1"/>
    </source>
</evidence>